<dbReference type="Proteomes" id="UP000324222">
    <property type="component" value="Unassembled WGS sequence"/>
</dbReference>
<accession>A0A5B7HWH1</accession>
<dbReference type="EMBL" id="VSRR010037096">
    <property type="protein sequence ID" value="MPC73587.1"/>
    <property type="molecule type" value="Genomic_DNA"/>
</dbReference>
<protein>
    <submittedName>
        <fullName evidence="1">Uncharacterized protein</fullName>
    </submittedName>
</protein>
<dbReference type="AlphaFoldDB" id="A0A5B7HWH1"/>
<keyword evidence="2" id="KW-1185">Reference proteome</keyword>
<evidence type="ECO:0000313" key="2">
    <source>
        <dbReference type="Proteomes" id="UP000324222"/>
    </source>
</evidence>
<evidence type="ECO:0000313" key="1">
    <source>
        <dbReference type="EMBL" id="MPC73587.1"/>
    </source>
</evidence>
<name>A0A5B7HWH1_PORTR</name>
<reference evidence="1 2" key="1">
    <citation type="submission" date="2019-05" db="EMBL/GenBank/DDBJ databases">
        <title>Another draft genome of Portunus trituberculatus and its Hox gene families provides insights of decapod evolution.</title>
        <authorList>
            <person name="Jeong J.-H."/>
            <person name="Song I."/>
            <person name="Kim S."/>
            <person name="Choi T."/>
            <person name="Kim D."/>
            <person name="Ryu S."/>
            <person name="Kim W."/>
        </authorList>
    </citation>
    <scope>NUCLEOTIDE SEQUENCE [LARGE SCALE GENOMIC DNA]</scope>
    <source>
        <tissue evidence="1">Muscle</tissue>
    </source>
</reference>
<proteinExistence type="predicted"/>
<organism evidence="1 2">
    <name type="scientific">Portunus trituberculatus</name>
    <name type="common">Swimming crab</name>
    <name type="synonym">Neptunus trituberculatus</name>
    <dbReference type="NCBI Taxonomy" id="210409"/>
    <lineage>
        <taxon>Eukaryota</taxon>
        <taxon>Metazoa</taxon>
        <taxon>Ecdysozoa</taxon>
        <taxon>Arthropoda</taxon>
        <taxon>Crustacea</taxon>
        <taxon>Multicrustacea</taxon>
        <taxon>Malacostraca</taxon>
        <taxon>Eumalacostraca</taxon>
        <taxon>Eucarida</taxon>
        <taxon>Decapoda</taxon>
        <taxon>Pleocyemata</taxon>
        <taxon>Brachyura</taxon>
        <taxon>Eubrachyura</taxon>
        <taxon>Portunoidea</taxon>
        <taxon>Portunidae</taxon>
        <taxon>Portuninae</taxon>
        <taxon>Portunus</taxon>
    </lineage>
</organism>
<sequence length="103" mass="11428">MTIESKPDDGKLGRFKNVGTRASHVVAHINTTSSFGPKMRIKKVGGNRKGATVSCLRQLCFDEEKKMKFSRGEVVFYRLEIRPETANVAEVNKEKVNGGVKTS</sequence>
<gene>
    <name evidence="1" type="ORF">E2C01_067921</name>
</gene>
<comment type="caution">
    <text evidence="1">The sequence shown here is derived from an EMBL/GenBank/DDBJ whole genome shotgun (WGS) entry which is preliminary data.</text>
</comment>